<reference evidence="13 14" key="2">
    <citation type="submission" date="2014-05" db="EMBL/GenBank/DDBJ databases">
        <title>Genome sequence of Streptococcus gallolyticus.</title>
        <authorList>
            <person name="Del Campo R."/>
        </authorList>
    </citation>
    <scope>NUCLEOTIDE SEQUENCE [LARGE SCALE GENOMIC DNA]</scope>
    <source>
        <strain evidence="13 14">LMG17956</strain>
    </source>
</reference>
<evidence type="ECO:0000256" key="3">
    <source>
        <dbReference type="ARBA" id="ARBA00012438"/>
    </source>
</evidence>
<sequence>MIRQFFKEYSVWYLTYILLSISFIVIFALYRLPLAYFKVSILINLTILIFISIWQYLKFKQKLSILHHFIYVKELDELELPSELAYRDIIIKLKETSANELLNEKTQTENLQNLVKMWSHQMKVPISALSLMAQTDQLDSNEVQQQLTRLQNYLDTLLTYLKFSQNKDDFRFEKLSVRDVTTKIIKKYRIPCLLKNLSVEVVGDWELSSDRKWLSFAISQIIDNAVKYSKTDGTIIISISDGNIVISDDGIGILEEDLPRLFNEGFTGFNGHEHQKATGLGLYMTKQVLDTLNLNITIDSQIDKGTQVEISSHKN</sequence>
<proteinExistence type="predicted"/>
<reference evidence="13 14" key="1">
    <citation type="submission" date="2014-02" db="EMBL/GenBank/DDBJ databases">
        <authorList>
            <person name="Manrique M."/>
        </authorList>
    </citation>
    <scope>NUCLEOTIDE SEQUENCE [LARGE SCALE GENOMIC DNA]</scope>
    <source>
        <strain evidence="13 14">LMG17956</strain>
    </source>
</reference>
<dbReference type="GO" id="GO:0016036">
    <property type="term" value="P:cellular response to phosphate starvation"/>
    <property type="evidence" value="ECO:0007669"/>
    <property type="project" value="TreeGrafter"/>
</dbReference>
<evidence type="ECO:0000256" key="6">
    <source>
        <dbReference type="ARBA" id="ARBA00022692"/>
    </source>
</evidence>
<evidence type="ECO:0000256" key="8">
    <source>
        <dbReference type="ARBA" id="ARBA00022989"/>
    </source>
</evidence>
<dbReference type="InterPro" id="IPR050351">
    <property type="entry name" value="BphY/WalK/GraS-like"/>
</dbReference>
<evidence type="ECO:0000256" key="4">
    <source>
        <dbReference type="ARBA" id="ARBA00022475"/>
    </source>
</evidence>
<dbReference type="PROSITE" id="PS50109">
    <property type="entry name" value="HIS_KIN"/>
    <property type="match status" value="1"/>
</dbReference>
<feature type="transmembrane region" description="Helical" evidence="11">
    <location>
        <begin position="12"/>
        <end position="30"/>
    </location>
</feature>
<dbReference type="AlphaFoldDB" id="A0A060RKC2"/>
<dbReference type="PANTHER" id="PTHR45453:SF2">
    <property type="entry name" value="HISTIDINE KINASE"/>
    <property type="match status" value="1"/>
</dbReference>
<keyword evidence="10 11" id="KW-0472">Membrane</keyword>
<evidence type="ECO:0000313" key="13">
    <source>
        <dbReference type="EMBL" id="CDO17748.1"/>
    </source>
</evidence>
<gene>
    <name evidence="13" type="ORF">BN963_SGAL_00941</name>
</gene>
<feature type="domain" description="Histidine kinase" evidence="12">
    <location>
        <begin position="117"/>
        <end position="315"/>
    </location>
</feature>
<keyword evidence="7 13" id="KW-0418">Kinase</keyword>
<dbReference type="EMBL" id="CCBC010000137">
    <property type="protein sequence ID" value="CDO17748.1"/>
    <property type="molecule type" value="Genomic_DNA"/>
</dbReference>
<dbReference type="InterPro" id="IPR003594">
    <property type="entry name" value="HATPase_dom"/>
</dbReference>
<comment type="subcellular location">
    <subcellularLocation>
        <location evidence="2">Cell membrane</location>
        <topology evidence="2">Multi-pass membrane protein</topology>
    </subcellularLocation>
</comment>
<keyword evidence="4" id="KW-1003">Cell membrane</keyword>
<dbReference type="Pfam" id="PF02518">
    <property type="entry name" value="HATPase_c"/>
    <property type="match status" value="1"/>
</dbReference>
<evidence type="ECO:0000256" key="11">
    <source>
        <dbReference type="SAM" id="Phobius"/>
    </source>
</evidence>
<evidence type="ECO:0000256" key="7">
    <source>
        <dbReference type="ARBA" id="ARBA00022777"/>
    </source>
</evidence>
<evidence type="ECO:0000256" key="2">
    <source>
        <dbReference type="ARBA" id="ARBA00004651"/>
    </source>
</evidence>
<name>A0A060RKC2_9STRE</name>
<accession>A0A060RKC2</accession>
<dbReference type="SMART" id="SM00387">
    <property type="entry name" value="HATPase_c"/>
    <property type="match status" value="1"/>
</dbReference>
<feature type="transmembrane region" description="Helical" evidence="11">
    <location>
        <begin position="36"/>
        <end position="57"/>
    </location>
</feature>
<organism evidence="13 14">
    <name type="scientific">Streptococcus gallolyticus</name>
    <dbReference type="NCBI Taxonomy" id="315405"/>
    <lineage>
        <taxon>Bacteria</taxon>
        <taxon>Bacillati</taxon>
        <taxon>Bacillota</taxon>
        <taxon>Bacilli</taxon>
        <taxon>Lactobacillales</taxon>
        <taxon>Streptococcaceae</taxon>
        <taxon>Streptococcus</taxon>
    </lineage>
</organism>
<evidence type="ECO:0000313" key="14">
    <source>
        <dbReference type="Proteomes" id="UP000027584"/>
    </source>
</evidence>
<comment type="catalytic activity">
    <reaction evidence="1">
        <text>ATP + protein L-histidine = ADP + protein N-phospho-L-histidine.</text>
        <dbReference type="EC" id="2.7.13.3"/>
    </reaction>
</comment>
<evidence type="ECO:0000256" key="9">
    <source>
        <dbReference type="ARBA" id="ARBA00023012"/>
    </source>
</evidence>
<keyword evidence="5" id="KW-0808">Transferase</keyword>
<dbReference type="PANTHER" id="PTHR45453">
    <property type="entry name" value="PHOSPHATE REGULON SENSOR PROTEIN PHOR"/>
    <property type="match status" value="1"/>
</dbReference>
<dbReference type="GO" id="GO:0005886">
    <property type="term" value="C:plasma membrane"/>
    <property type="evidence" value="ECO:0007669"/>
    <property type="project" value="UniProtKB-SubCell"/>
</dbReference>
<evidence type="ECO:0000256" key="5">
    <source>
        <dbReference type="ARBA" id="ARBA00022679"/>
    </source>
</evidence>
<dbReference type="Gene3D" id="3.30.565.10">
    <property type="entry name" value="Histidine kinase-like ATPase, C-terminal domain"/>
    <property type="match status" value="1"/>
</dbReference>
<comment type="caution">
    <text evidence="13">The sequence shown here is derived from an EMBL/GenBank/DDBJ whole genome shotgun (WGS) entry which is preliminary data.</text>
</comment>
<evidence type="ECO:0000256" key="1">
    <source>
        <dbReference type="ARBA" id="ARBA00000085"/>
    </source>
</evidence>
<dbReference type="EC" id="2.7.13.3" evidence="3"/>
<evidence type="ECO:0000256" key="10">
    <source>
        <dbReference type="ARBA" id="ARBA00023136"/>
    </source>
</evidence>
<dbReference type="Proteomes" id="UP000027584">
    <property type="component" value="Unassembled WGS sequence"/>
</dbReference>
<protein>
    <recommendedName>
        <fullName evidence="3">histidine kinase</fullName>
        <ecNumber evidence="3">2.7.13.3</ecNumber>
    </recommendedName>
</protein>
<dbReference type="SUPFAM" id="SSF55874">
    <property type="entry name" value="ATPase domain of HSP90 chaperone/DNA topoisomerase II/histidine kinase"/>
    <property type="match status" value="1"/>
</dbReference>
<dbReference type="InterPro" id="IPR005467">
    <property type="entry name" value="His_kinase_dom"/>
</dbReference>
<dbReference type="GO" id="GO:0000155">
    <property type="term" value="F:phosphorelay sensor kinase activity"/>
    <property type="evidence" value="ECO:0007669"/>
    <property type="project" value="TreeGrafter"/>
</dbReference>
<evidence type="ECO:0000259" key="12">
    <source>
        <dbReference type="PROSITE" id="PS50109"/>
    </source>
</evidence>
<dbReference type="InterPro" id="IPR036890">
    <property type="entry name" value="HATPase_C_sf"/>
</dbReference>
<keyword evidence="8 11" id="KW-1133">Transmembrane helix</keyword>
<keyword evidence="9" id="KW-0902">Two-component regulatory system</keyword>
<keyword evidence="6 11" id="KW-0812">Transmembrane</keyword>
<dbReference type="GO" id="GO:0004721">
    <property type="term" value="F:phosphoprotein phosphatase activity"/>
    <property type="evidence" value="ECO:0007669"/>
    <property type="project" value="TreeGrafter"/>
</dbReference>